<feature type="region of interest" description="Disordered" evidence="1">
    <location>
        <begin position="40"/>
        <end position="69"/>
    </location>
</feature>
<dbReference type="KEGG" id="psl:Psta_0562"/>
<dbReference type="HOGENOM" id="CLU_2234014_0_0_0"/>
<sequence length="105" mass="11444">MRIVNTTIAIETSIVTVAREIVAAVAGLVVRATALPLDAHLSGSSDSDSPFGKGKQSPPNKRRSSLNHPNRAYLPAMAQLLGACRYEQGMQWQWRLWQGSWQGIG</sequence>
<protein>
    <submittedName>
        <fullName evidence="2">Uncharacterized protein</fullName>
    </submittedName>
</protein>
<dbReference type="AlphaFoldDB" id="D2R4A1"/>
<evidence type="ECO:0000313" key="3">
    <source>
        <dbReference type="Proteomes" id="UP000001887"/>
    </source>
</evidence>
<evidence type="ECO:0000313" key="2">
    <source>
        <dbReference type="EMBL" id="ADB15249.1"/>
    </source>
</evidence>
<keyword evidence="3" id="KW-1185">Reference proteome</keyword>
<accession>D2R4A1</accession>
<organism evidence="2 3">
    <name type="scientific">Pirellula staleyi (strain ATCC 27377 / DSM 6068 / ICPB 4128)</name>
    <name type="common">Pirella staleyi</name>
    <dbReference type="NCBI Taxonomy" id="530564"/>
    <lineage>
        <taxon>Bacteria</taxon>
        <taxon>Pseudomonadati</taxon>
        <taxon>Planctomycetota</taxon>
        <taxon>Planctomycetia</taxon>
        <taxon>Pirellulales</taxon>
        <taxon>Pirellulaceae</taxon>
        <taxon>Pirellula</taxon>
    </lineage>
</organism>
<name>D2R4A1_PIRSD</name>
<dbReference type="Proteomes" id="UP000001887">
    <property type="component" value="Chromosome"/>
</dbReference>
<proteinExistence type="predicted"/>
<gene>
    <name evidence="2" type="ordered locus">Psta_0562</name>
</gene>
<evidence type="ECO:0000256" key="1">
    <source>
        <dbReference type="SAM" id="MobiDB-lite"/>
    </source>
</evidence>
<reference evidence="2 3" key="1">
    <citation type="journal article" date="2009" name="Stand. Genomic Sci.">
        <title>Complete genome sequence of Pirellula staleyi type strain (ATCC 27377).</title>
        <authorList>
            <person name="Clum A."/>
            <person name="Tindall B.J."/>
            <person name="Sikorski J."/>
            <person name="Ivanova N."/>
            <person name="Mavrommatis K."/>
            <person name="Lucas S."/>
            <person name="Glavina del Rio T."/>
            <person name="Nolan M."/>
            <person name="Chen F."/>
            <person name="Tice H."/>
            <person name="Pitluck S."/>
            <person name="Cheng J.F."/>
            <person name="Chertkov O."/>
            <person name="Brettin T."/>
            <person name="Han C."/>
            <person name="Detter J.C."/>
            <person name="Kuske C."/>
            <person name="Bruce D."/>
            <person name="Goodwin L."/>
            <person name="Ovchinikova G."/>
            <person name="Pati A."/>
            <person name="Mikhailova N."/>
            <person name="Chen A."/>
            <person name="Palaniappan K."/>
            <person name="Land M."/>
            <person name="Hauser L."/>
            <person name="Chang Y.J."/>
            <person name="Jeffries C.D."/>
            <person name="Chain P."/>
            <person name="Rohde M."/>
            <person name="Goker M."/>
            <person name="Bristow J."/>
            <person name="Eisen J.A."/>
            <person name="Markowitz V."/>
            <person name="Hugenholtz P."/>
            <person name="Kyrpides N.C."/>
            <person name="Klenk H.P."/>
            <person name="Lapidus A."/>
        </authorList>
    </citation>
    <scope>NUCLEOTIDE SEQUENCE [LARGE SCALE GENOMIC DNA]</scope>
    <source>
        <strain evidence="3">ATCC 27377 / DSM 6068 / ICPB 4128</strain>
    </source>
</reference>
<dbReference type="EMBL" id="CP001848">
    <property type="protein sequence ID" value="ADB15249.1"/>
    <property type="molecule type" value="Genomic_DNA"/>
</dbReference>